<comment type="caution">
    <text evidence="2">The sequence shown here is derived from an EMBL/GenBank/DDBJ whole genome shotgun (WGS) entry which is preliminary data.</text>
</comment>
<dbReference type="EMBL" id="NMUH01004074">
    <property type="protein sequence ID" value="MQM08255.1"/>
    <property type="molecule type" value="Genomic_DNA"/>
</dbReference>
<feature type="region of interest" description="Disordered" evidence="1">
    <location>
        <begin position="28"/>
        <end position="61"/>
    </location>
</feature>
<evidence type="ECO:0000313" key="3">
    <source>
        <dbReference type="Proteomes" id="UP000652761"/>
    </source>
</evidence>
<feature type="region of interest" description="Disordered" evidence="1">
    <location>
        <begin position="487"/>
        <end position="517"/>
    </location>
</feature>
<name>A0A843WUX0_COLES</name>
<protein>
    <submittedName>
        <fullName evidence="2">Uncharacterized protein</fullName>
    </submittedName>
</protein>
<dbReference type="OrthoDB" id="785381at2759"/>
<feature type="region of interest" description="Disordered" evidence="1">
    <location>
        <begin position="230"/>
        <end position="267"/>
    </location>
</feature>
<evidence type="ECO:0000313" key="2">
    <source>
        <dbReference type="EMBL" id="MQM08255.1"/>
    </source>
</evidence>
<organism evidence="2 3">
    <name type="scientific">Colocasia esculenta</name>
    <name type="common">Wild taro</name>
    <name type="synonym">Arum esculentum</name>
    <dbReference type="NCBI Taxonomy" id="4460"/>
    <lineage>
        <taxon>Eukaryota</taxon>
        <taxon>Viridiplantae</taxon>
        <taxon>Streptophyta</taxon>
        <taxon>Embryophyta</taxon>
        <taxon>Tracheophyta</taxon>
        <taxon>Spermatophyta</taxon>
        <taxon>Magnoliopsida</taxon>
        <taxon>Liliopsida</taxon>
        <taxon>Araceae</taxon>
        <taxon>Aroideae</taxon>
        <taxon>Colocasieae</taxon>
        <taxon>Colocasia</taxon>
    </lineage>
</organism>
<dbReference type="PANTHER" id="PTHR34539:SF19">
    <property type="entry name" value="T6J4.11 PROTEIN"/>
    <property type="match status" value="1"/>
</dbReference>
<sequence length="583" mass="63813">MRGYDFPPRKFSRKDFFNWWKEEMEPAGRASRISTVNGERKSKSSFPRVLPSGPSRPCDARGRRCGGGIWPTPGQSVLSFHAWTHGSWRRQQSAEEVVPLRIGEESPSAVLAFDGPTELYVSAGRIPHAALAEPTEQGVAVATTLPLAPAAEGLAGPADHYQALRRGEHYRRQEGISHACLRATGETASPCCQGSGEKIVREPWLLSFPQTAPKIWMRIPVRAWAEWASTQEEREDGRRCGRKLAKSRTDQRGPGEGDERSRRLSSPMMTGGARWFRFPSEGLSVEMPIGILQFNALGHGTHDAPLDLLSLGGERLPWILWSEGKRSLCSSALHKPAFPRPHPPPASSLRLPPSLSLSHTPTSLWVYELVGMGETVDSAVTNNAKRVRDESGESPESKRFRAADLILLDILEDVDSADRNLAALAAGDLAVVLKSFEEEITALSPHRSQEPQQQVKNKAPQPPPSTSTSDSDGLRQSDLDYLLEASDDELGLPPTSPPSDEREVTEDDLGNEATQGFGQIWGLDDEIPNYYEAMGFEGFGQADDKSPAVGTDGVAFDGGLFEYPGAPDFPPDCLWRPESQPAV</sequence>
<proteinExistence type="predicted"/>
<gene>
    <name evidence="2" type="ORF">Taro_041110</name>
</gene>
<keyword evidence="3" id="KW-1185">Reference proteome</keyword>
<dbReference type="PANTHER" id="PTHR34539">
    <property type="entry name" value="T6J4.11 PROTEIN"/>
    <property type="match status" value="1"/>
</dbReference>
<dbReference type="AlphaFoldDB" id="A0A843WUX0"/>
<reference evidence="2" key="1">
    <citation type="submission" date="2017-07" db="EMBL/GenBank/DDBJ databases">
        <title>Taro Niue Genome Assembly and Annotation.</title>
        <authorList>
            <person name="Atibalentja N."/>
            <person name="Keating K."/>
            <person name="Fields C.J."/>
        </authorList>
    </citation>
    <scope>NUCLEOTIDE SEQUENCE</scope>
    <source>
        <strain evidence="2">Niue_2</strain>
        <tissue evidence="2">Leaf</tissue>
    </source>
</reference>
<accession>A0A843WUX0</accession>
<evidence type="ECO:0000256" key="1">
    <source>
        <dbReference type="SAM" id="MobiDB-lite"/>
    </source>
</evidence>
<feature type="region of interest" description="Disordered" evidence="1">
    <location>
        <begin position="444"/>
        <end position="475"/>
    </location>
</feature>
<feature type="compositionally biased region" description="Basic and acidic residues" evidence="1">
    <location>
        <begin position="247"/>
        <end position="262"/>
    </location>
</feature>
<dbReference type="Proteomes" id="UP000652761">
    <property type="component" value="Unassembled WGS sequence"/>
</dbReference>